<keyword evidence="2" id="KW-0378">Hydrolase</keyword>
<dbReference type="PANTHER" id="PTHR43798:SF33">
    <property type="entry name" value="HYDROLASE, PUTATIVE (AFU_ORTHOLOGUE AFUA_2G14860)-RELATED"/>
    <property type="match status" value="1"/>
</dbReference>
<proteinExistence type="predicted"/>
<feature type="domain" description="AB hydrolase-1" evidence="1">
    <location>
        <begin position="47"/>
        <end position="276"/>
    </location>
</feature>
<evidence type="ECO:0000259" key="1">
    <source>
        <dbReference type="Pfam" id="PF12697"/>
    </source>
</evidence>
<dbReference type="InterPro" id="IPR000073">
    <property type="entry name" value="AB_hydrolase_1"/>
</dbReference>
<dbReference type="EMBL" id="JAEPWM010000012">
    <property type="protein sequence ID" value="MBK6008773.1"/>
    <property type="molecule type" value="Genomic_DNA"/>
</dbReference>
<organism evidence="2 3">
    <name type="scientific">Ramlibacter ginsenosidimutans</name>
    <dbReference type="NCBI Taxonomy" id="502333"/>
    <lineage>
        <taxon>Bacteria</taxon>
        <taxon>Pseudomonadati</taxon>
        <taxon>Pseudomonadota</taxon>
        <taxon>Betaproteobacteria</taxon>
        <taxon>Burkholderiales</taxon>
        <taxon>Comamonadaceae</taxon>
        <taxon>Ramlibacter</taxon>
    </lineage>
</organism>
<dbReference type="Gene3D" id="3.40.50.1820">
    <property type="entry name" value="alpha/beta hydrolase"/>
    <property type="match status" value="1"/>
</dbReference>
<evidence type="ECO:0000313" key="2">
    <source>
        <dbReference type="EMBL" id="MBK6008773.1"/>
    </source>
</evidence>
<dbReference type="RefSeq" id="WP_201176655.1">
    <property type="nucleotide sequence ID" value="NZ_JAEPWM010000012.1"/>
</dbReference>
<dbReference type="SUPFAM" id="SSF53474">
    <property type="entry name" value="alpha/beta-Hydrolases"/>
    <property type="match status" value="1"/>
</dbReference>
<dbReference type="PANTHER" id="PTHR43798">
    <property type="entry name" value="MONOACYLGLYCEROL LIPASE"/>
    <property type="match status" value="1"/>
</dbReference>
<dbReference type="GO" id="GO:0016787">
    <property type="term" value="F:hydrolase activity"/>
    <property type="evidence" value="ECO:0007669"/>
    <property type="project" value="UniProtKB-KW"/>
</dbReference>
<dbReference type="InterPro" id="IPR029058">
    <property type="entry name" value="AB_hydrolase_fold"/>
</dbReference>
<dbReference type="AlphaFoldDB" id="A0A934TWJ8"/>
<evidence type="ECO:0000313" key="3">
    <source>
        <dbReference type="Proteomes" id="UP000630528"/>
    </source>
</evidence>
<sequence length="283" mass="29545">MGTASSANLPQQLALLESRLPERLLRLPAGAQVAVRERGERGAAPALVLLHGISSGAASWLQAVLPLPASQYVLAWDAPGYGSSTPLPQDAPHAADYAMRLHEVLQALELRRCVLVGHSLGALMACAYARLPQAVAIDRLVLISPARGYGGSPDDAARVRRDRTDALKAQGVGGLAARIPPRLLSAQAGDDAREWVRWNTARLQPRGYLQAVEMLCNSELGAVPAGIPVEVHVGAGDVVTPPAACAEAARLLGATFHTIEAAGHASPVEQPAAVAALLQGEPR</sequence>
<dbReference type="InterPro" id="IPR050266">
    <property type="entry name" value="AB_hydrolase_sf"/>
</dbReference>
<reference evidence="2" key="1">
    <citation type="journal article" date="2012" name="J. Microbiol. Biotechnol.">
        <title>Ramlibacter ginsenosidimutans sp. nov., with ginsenoside-converting activity.</title>
        <authorList>
            <person name="Wang L."/>
            <person name="An D.S."/>
            <person name="Kim S.G."/>
            <person name="Jin F.X."/>
            <person name="Kim S.C."/>
            <person name="Lee S.T."/>
            <person name="Im W.T."/>
        </authorList>
    </citation>
    <scope>NUCLEOTIDE SEQUENCE</scope>
    <source>
        <strain evidence="2">KACC 17527</strain>
    </source>
</reference>
<comment type="caution">
    <text evidence="2">The sequence shown here is derived from an EMBL/GenBank/DDBJ whole genome shotgun (WGS) entry which is preliminary data.</text>
</comment>
<name>A0A934TWJ8_9BURK</name>
<protein>
    <submittedName>
        <fullName evidence="2">Alpha/beta hydrolase</fullName>
    </submittedName>
</protein>
<accession>A0A934TWJ8</accession>
<gene>
    <name evidence="2" type="ORF">JJB11_21960</name>
</gene>
<dbReference type="GO" id="GO:0016020">
    <property type="term" value="C:membrane"/>
    <property type="evidence" value="ECO:0007669"/>
    <property type="project" value="TreeGrafter"/>
</dbReference>
<dbReference type="Proteomes" id="UP000630528">
    <property type="component" value="Unassembled WGS sequence"/>
</dbReference>
<keyword evidence="3" id="KW-1185">Reference proteome</keyword>
<dbReference type="Pfam" id="PF12697">
    <property type="entry name" value="Abhydrolase_6"/>
    <property type="match status" value="1"/>
</dbReference>
<reference evidence="2" key="2">
    <citation type="submission" date="2021-01" db="EMBL/GenBank/DDBJ databases">
        <authorList>
            <person name="Kang M."/>
        </authorList>
    </citation>
    <scope>NUCLEOTIDE SEQUENCE</scope>
    <source>
        <strain evidence="2">KACC 17527</strain>
    </source>
</reference>